<sequence>MTPGNPIRHVEIPVTDLDRAVDFYAALFGHDFERVEVDGYPMALFPTHEGHPGASAALVMGDIYRPTRDGAVVYHHVPDIQRALAVATDRGAAILFPVKDLGDLGCVAEIEDSEGNRLALHQPAPAAMKEPI</sequence>
<dbReference type="InterPro" id="IPR052164">
    <property type="entry name" value="Anthracycline_SecMetBiosynth"/>
</dbReference>
<dbReference type="RefSeq" id="WP_183214258.1">
    <property type="nucleotide sequence ID" value="NZ_JACHOR010000005.1"/>
</dbReference>
<dbReference type="SUPFAM" id="SSF54593">
    <property type="entry name" value="Glyoxalase/Bleomycin resistance protein/Dihydroxybiphenyl dioxygenase"/>
    <property type="match status" value="1"/>
</dbReference>
<gene>
    <name evidence="2" type="ORF">GGR13_002887</name>
</gene>
<comment type="caution">
    <text evidence="2">The sequence shown here is derived from an EMBL/GenBank/DDBJ whole genome shotgun (WGS) entry which is preliminary data.</text>
</comment>
<dbReference type="InterPro" id="IPR037523">
    <property type="entry name" value="VOC_core"/>
</dbReference>
<evidence type="ECO:0000259" key="1">
    <source>
        <dbReference type="PROSITE" id="PS51819"/>
    </source>
</evidence>
<dbReference type="PANTHER" id="PTHR33993">
    <property type="entry name" value="GLYOXALASE-RELATED"/>
    <property type="match status" value="1"/>
</dbReference>
<keyword evidence="3" id="KW-1185">Reference proteome</keyword>
<evidence type="ECO:0000313" key="2">
    <source>
        <dbReference type="EMBL" id="MBB5747266.1"/>
    </source>
</evidence>
<proteinExistence type="predicted"/>
<dbReference type="AlphaFoldDB" id="A0A7W9FFA2"/>
<dbReference type="PROSITE" id="PS51819">
    <property type="entry name" value="VOC"/>
    <property type="match status" value="1"/>
</dbReference>
<dbReference type="Pfam" id="PF00903">
    <property type="entry name" value="Glyoxalase"/>
    <property type="match status" value="1"/>
</dbReference>
<dbReference type="PANTHER" id="PTHR33993:SF2">
    <property type="entry name" value="VOC DOMAIN-CONTAINING PROTEIN"/>
    <property type="match status" value="1"/>
</dbReference>
<feature type="domain" description="VOC" evidence="1">
    <location>
        <begin position="6"/>
        <end position="123"/>
    </location>
</feature>
<dbReference type="InterPro" id="IPR029068">
    <property type="entry name" value="Glyas_Bleomycin-R_OHBP_Dase"/>
</dbReference>
<name>A0A7W9FFA2_9CAUL</name>
<accession>A0A7W9FFA2</accession>
<reference evidence="2 3" key="1">
    <citation type="submission" date="2020-08" db="EMBL/GenBank/DDBJ databases">
        <title>Genomic Encyclopedia of Type Strains, Phase IV (KMG-IV): sequencing the most valuable type-strain genomes for metagenomic binning, comparative biology and taxonomic classification.</title>
        <authorList>
            <person name="Goeker M."/>
        </authorList>
    </citation>
    <scope>NUCLEOTIDE SEQUENCE [LARGE SCALE GENOMIC DNA]</scope>
    <source>
        <strain evidence="2 3">DSM 4737</strain>
    </source>
</reference>
<dbReference type="InterPro" id="IPR004360">
    <property type="entry name" value="Glyas_Fos-R_dOase_dom"/>
</dbReference>
<evidence type="ECO:0000313" key="3">
    <source>
        <dbReference type="Proteomes" id="UP000545037"/>
    </source>
</evidence>
<protein>
    <recommendedName>
        <fullName evidence="1">VOC domain-containing protein</fullName>
    </recommendedName>
</protein>
<dbReference type="Gene3D" id="3.10.180.10">
    <property type="entry name" value="2,3-Dihydroxybiphenyl 1,2-Dioxygenase, domain 1"/>
    <property type="match status" value="1"/>
</dbReference>
<dbReference type="Proteomes" id="UP000545037">
    <property type="component" value="Unassembled WGS sequence"/>
</dbReference>
<dbReference type="EMBL" id="JACHOR010000005">
    <property type="protein sequence ID" value="MBB5747266.1"/>
    <property type="molecule type" value="Genomic_DNA"/>
</dbReference>
<organism evidence="2 3">
    <name type="scientific">Brevundimonas variabilis</name>
    <dbReference type="NCBI Taxonomy" id="74312"/>
    <lineage>
        <taxon>Bacteria</taxon>
        <taxon>Pseudomonadati</taxon>
        <taxon>Pseudomonadota</taxon>
        <taxon>Alphaproteobacteria</taxon>
        <taxon>Caulobacterales</taxon>
        <taxon>Caulobacteraceae</taxon>
        <taxon>Brevundimonas</taxon>
    </lineage>
</organism>
<dbReference type="CDD" id="cd07247">
    <property type="entry name" value="SgaA_N_like"/>
    <property type="match status" value="1"/>
</dbReference>